<sequence>MKEYLTLDFTLSYTHQQKLKMSCLWLIVLERYLPKLPNSCVMIQFSYHEKSSRGFFFSPLESLNLNFRGGYQAKLLHFLQ</sequence>
<proteinExistence type="predicted"/>
<dbReference type="AlphaFoldDB" id="A0A0E9TNN8"/>
<evidence type="ECO:0000313" key="1">
    <source>
        <dbReference type="EMBL" id="JAH55289.1"/>
    </source>
</evidence>
<protein>
    <submittedName>
        <fullName evidence="1">Uncharacterized protein</fullName>
    </submittedName>
</protein>
<reference evidence="1" key="2">
    <citation type="journal article" date="2015" name="Fish Shellfish Immunol.">
        <title>Early steps in the European eel (Anguilla anguilla)-Vibrio vulnificus interaction in the gills: Role of the RtxA13 toxin.</title>
        <authorList>
            <person name="Callol A."/>
            <person name="Pajuelo D."/>
            <person name="Ebbesson L."/>
            <person name="Teles M."/>
            <person name="MacKenzie S."/>
            <person name="Amaro C."/>
        </authorList>
    </citation>
    <scope>NUCLEOTIDE SEQUENCE</scope>
</reference>
<organism evidence="1">
    <name type="scientific">Anguilla anguilla</name>
    <name type="common">European freshwater eel</name>
    <name type="synonym">Muraena anguilla</name>
    <dbReference type="NCBI Taxonomy" id="7936"/>
    <lineage>
        <taxon>Eukaryota</taxon>
        <taxon>Metazoa</taxon>
        <taxon>Chordata</taxon>
        <taxon>Craniata</taxon>
        <taxon>Vertebrata</taxon>
        <taxon>Euteleostomi</taxon>
        <taxon>Actinopterygii</taxon>
        <taxon>Neopterygii</taxon>
        <taxon>Teleostei</taxon>
        <taxon>Anguilliformes</taxon>
        <taxon>Anguillidae</taxon>
        <taxon>Anguilla</taxon>
    </lineage>
</organism>
<name>A0A0E9TNN8_ANGAN</name>
<reference evidence="1" key="1">
    <citation type="submission" date="2014-11" db="EMBL/GenBank/DDBJ databases">
        <authorList>
            <person name="Amaro Gonzalez C."/>
        </authorList>
    </citation>
    <scope>NUCLEOTIDE SEQUENCE</scope>
</reference>
<dbReference type="EMBL" id="GBXM01053288">
    <property type="protein sequence ID" value="JAH55289.1"/>
    <property type="molecule type" value="Transcribed_RNA"/>
</dbReference>
<accession>A0A0E9TNN8</accession>